<feature type="signal peptide" evidence="5">
    <location>
        <begin position="1"/>
        <end position="27"/>
    </location>
</feature>
<protein>
    <submittedName>
        <fullName evidence="6">Alkaline phosphatase</fullName>
    </submittedName>
</protein>
<feature type="binding site" evidence="3">
    <location>
        <position position="442"/>
    </location>
    <ligand>
        <name>Zn(2+)</name>
        <dbReference type="ChEBI" id="CHEBI:29105"/>
        <label>2</label>
    </ligand>
</feature>
<dbReference type="EMBL" id="AP021874">
    <property type="protein sequence ID" value="BBO68415.1"/>
    <property type="molecule type" value="Genomic_DNA"/>
</dbReference>
<comment type="similarity">
    <text evidence="4">Belongs to the alkaline phosphatase family.</text>
</comment>
<dbReference type="RefSeq" id="WP_155316584.1">
    <property type="nucleotide sequence ID" value="NZ_AP021874.1"/>
</dbReference>
<dbReference type="GO" id="GO:0004035">
    <property type="term" value="F:alkaline phosphatase activity"/>
    <property type="evidence" value="ECO:0007669"/>
    <property type="project" value="TreeGrafter"/>
</dbReference>
<keyword evidence="7" id="KW-1185">Reference proteome</keyword>
<proteinExistence type="inferred from homology"/>
<dbReference type="SUPFAM" id="SSF53649">
    <property type="entry name" value="Alkaline phosphatase-like"/>
    <property type="match status" value="1"/>
</dbReference>
<feature type="binding site" evidence="3">
    <location>
        <position position="343"/>
    </location>
    <ligand>
        <name>Zn(2+)</name>
        <dbReference type="ChEBI" id="CHEBI:29105"/>
        <label>2</label>
    </ligand>
</feature>
<dbReference type="KEGG" id="dalk:DSCA_23450"/>
<dbReference type="InterPro" id="IPR042085">
    <property type="entry name" value="Ap_crown"/>
</dbReference>
<keyword evidence="3" id="KW-0862">Zinc</keyword>
<dbReference type="Proteomes" id="UP000427906">
    <property type="component" value="Chromosome"/>
</dbReference>
<keyword evidence="5" id="KW-0732">Signal</keyword>
<evidence type="ECO:0000256" key="4">
    <source>
        <dbReference type="RuleBase" id="RU003946"/>
    </source>
</evidence>
<feature type="active site" description="Phosphoserine intermediate" evidence="2">
    <location>
        <position position="94"/>
    </location>
</feature>
<dbReference type="InterPro" id="IPR001952">
    <property type="entry name" value="Alkaline_phosphatase"/>
</dbReference>
<accession>A0A5K7YJ51</accession>
<dbReference type="PRINTS" id="PR00113">
    <property type="entry name" value="ALKPHPHTASE"/>
</dbReference>
<gene>
    <name evidence="6" type="ORF">DSCA_23450</name>
</gene>
<dbReference type="CDD" id="cd16012">
    <property type="entry name" value="ALP"/>
    <property type="match status" value="1"/>
</dbReference>
<keyword evidence="3" id="KW-0479">Metal-binding</keyword>
<evidence type="ECO:0000256" key="5">
    <source>
        <dbReference type="SAM" id="SignalP"/>
    </source>
</evidence>
<dbReference type="OrthoDB" id="9794455at2"/>
<dbReference type="PANTHER" id="PTHR11596">
    <property type="entry name" value="ALKALINE PHOSPHATASE"/>
    <property type="match status" value="1"/>
</dbReference>
<dbReference type="PANTHER" id="PTHR11596:SF5">
    <property type="entry name" value="ALKALINE PHOSPHATASE"/>
    <property type="match status" value="1"/>
</dbReference>
<evidence type="ECO:0000313" key="7">
    <source>
        <dbReference type="Proteomes" id="UP000427906"/>
    </source>
</evidence>
<reference evidence="6 7" key="1">
    <citation type="submission" date="2019-11" db="EMBL/GenBank/DDBJ databases">
        <title>Comparative genomics of hydrocarbon-degrading Desulfosarcina strains.</title>
        <authorList>
            <person name="Watanabe M."/>
            <person name="Kojima H."/>
            <person name="Fukui M."/>
        </authorList>
    </citation>
    <scope>NUCLEOTIDE SEQUENCE [LARGE SCALE GENOMIC DNA]</scope>
    <source>
        <strain evidence="6 7">PL12</strain>
    </source>
</reference>
<keyword evidence="1" id="KW-0597">Phosphoprotein</keyword>
<feature type="binding site" evidence="3">
    <location>
        <position position="159"/>
    </location>
    <ligand>
        <name>Mg(2+)</name>
        <dbReference type="ChEBI" id="CHEBI:18420"/>
    </ligand>
</feature>
<comment type="cofactor">
    <cofactor evidence="3">
        <name>Mg(2+)</name>
        <dbReference type="ChEBI" id="CHEBI:18420"/>
    </cofactor>
    <text evidence="3">Binds 1 Mg(2+) ion.</text>
</comment>
<dbReference type="SMART" id="SM00098">
    <property type="entry name" value="alkPPc"/>
    <property type="match status" value="1"/>
</dbReference>
<name>A0A5K7YJ51_9BACT</name>
<dbReference type="InterPro" id="IPR017850">
    <property type="entry name" value="Alkaline_phosphatase_core_sf"/>
</dbReference>
<feature type="chain" id="PRO_5024415725" evidence="5">
    <location>
        <begin position="28"/>
        <end position="560"/>
    </location>
</feature>
<dbReference type="GO" id="GO:0046872">
    <property type="term" value="F:metal ion binding"/>
    <property type="evidence" value="ECO:0007669"/>
    <property type="project" value="UniProtKB-KW"/>
</dbReference>
<feature type="binding site" evidence="3">
    <location>
        <position position="300"/>
    </location>
    <ligand>
        <name>Zn(2+)</name>
        <dbReference type="ChEBI" id="CHEBI:29105"/>
        <label>2</label>
    </ligand>
</feature>
<evidence type="ECO:0000256" key="2">
    <source>
        <dbReference type="PIRSR" id="PIRSR601952-1"/>
    </source>
</evidence>
<organism evidence="6 7">
    <name type="scientific">Desulfosarcina alkanivorans</name>
    <dbReference type="NCBI Taxonomy" id="571177"/>
    <lineage>
        <taxon>Bacteria</taxon>
        <taxon>Pseudomonadati</taxon>
        <taxon>Thermodesulfobacteriota</taxon>
        <taxon>Desulfobacteria</taxon>
        <taxon>Desulfobacterales</taxon>
        <taxon>Desulfosarcinaceae</taxon>
        <taxon>Desulfosarcina</taxon>
    </lineage>
</organism>
<feature type="binding site" evidence="3">
    <location>
        <position position="161"/>
    </location>
    <ligand>
        <name>Mg(2+)</name>
        <dbReference type="ChEBI" id="CHEBI:18420"/>
    </ligand>
</feature>
<dbReference type="Pfam" id="PF00245">
    <property type="entry name" value="Alk_phosphatase"/>
    <property type="match status" value="1"/>
</dbReference>
<evidence type="ECO:0000313" key="6">
    <source>
        <dbReference type="EMBL" id="BBO68415.1"/>
    </source>
</evidence>
<feature type="binding site" evidence="3">
    <location>
        <position position="295"/>
    </location>
    <ligand>
        <name>Mg(2+)</name>
        <dbReference type="ChEBI" id="CHEBI:18420"/>
    </ligand>
</feature>
<comment type="cofactor">
    <cofactor evidence="3">
        <name>Zn(2+)</name>
        <dbReference type="ChEBI" id="CHEBI:29105"/>
    </cofactor>
    <text evidence="3">Binds 2 Zn(2+) ions.</text>
</comment>
<sequence>MRFARKILVGASVAAMIGAFSINPALADKYGNRYGHQKRAKNVIVLIPDGCDESVQTLARWYKNVVLEEGDLQVDSMQGGSAKIHMANSIITGSAAAATAFATGHKTTVRFLGVGPRTDDLLPSVSPTADAYAPVASVLEAAKLAGKATGIAVTSRVSHATPAAFACHIEDRGWDNDITEHMVYNNVDVVFGGGARHLISEPYTTTFGETWGAKRTDGQNLMQVLLDRGYAFVDNKEDMAALTSGKVWGLFDDSHLDPEMDRETLHPTQPSLAEMTAKAIELLSQDRDGFFLMVEGSQVDWAGHNNDPAYMLNDFLAFDDAVKAAVDFAERNGNTIVLAFPDHNTGGMTVGNYGLSYTDLGENELLDPLKKMTCSANALVSNVASWDITGIQDALSTYWSIDCSDAVAQEIIDLEPSVGKSYALARVISKHYTAIGWTSHGHDAGTVPVWAYGLDIDGTLDNTELAYIMADAMKVDLDEITYNLYVDIKNLTDNFVIDVANDVLTVGKAVFPLGADYMVVGGRNISLPGLTVYASGDANVAETVYISKKAARILKKLRQI</sequence>
<keyword evidence="3" id="KW-0460">Magnesium</keyword>
<dbReference type="Gene3D" id="3.40.720.10">
    <property type="entry name" value="Alkaline Phosphatase, subunit A"/>
    <property type="match status" value="1"/>
</dbReference>
<dbReference type="AlphaFoldDB" id="A0A5K7YJ51"/>
<feature type="binding site" evidence="3">
    <location>
        <position position="342"/>
    </location>
    <ligand>
        <name>Zn(2+)</name>
        <dbReference type="ChEBI" id="CHEBI:29105"/>
        <label>2</label>
    </ligand>
</feature>
<feature type="binding site" evidence="3">
    <location>
        <position position="304"/>
    </location>
    <ligand>
        <name>Zn(2+)</name>
        <dbReference type="ChEBI" id="CHEBI:29105"/>
        <label>2</label>
    </ligand>
</feature>
<feature type="binding site" evidence="3">
    <location>
        <position position="49"/>
    </location>
    <ligand>
        <name>Mg(2+)</name>
        <dbReference type="ChEBI" id="CHEBI:18420"/>
    </ligand>
</feature>
<dbReference type="Gene3D" id="1.10.1200.140">
    <property type="entry name" value="Alkaline phosphatase, crown domain"/>
    <property type="match status" value="1"/>
</dbReference>
<feature type="binding site" evidence="3">
    <location>
        <position position="49"/>
    </location>
    <ligand>
        <name>Zn(2+)</name>
        <dbReference type="ChEBI" id="CHEBI:29105"/>
        <label>2</label>
    </ligand>
</feature>
<evidence type="ECO:0000256" key="3">
    <source>
        <dbReference type="PIRSR" id="PIRSR601952-2"/>
    </source>
</evidence>
<evidence type="ECO:0000256" key="1">
    <source>
        <dbReference type="ARBA" id="ARBA00022553"/>
    </source>
</evidence>